<organism evidence="2 3">
    <name type="scientific">Saccharothrix coeruleofusca</name>
    <dbReference type="NCBI Taxonomy" id="33919"/>
    <lineage>
        <taxon>Bacteria</taxon>
        <taxon>Bacillati</taxon>
        <taxon>Actinomycetota</taxon>
        <taxon>Actinomycetes</taxon>
        <taxon>Pseudonocardiales</taxon>
        <taxon>Pseudonocardiaceae</taxon>
        <taxon>Saccharothrix</taxon>
    </lineage>
</organism>
<proteinExistence type="predicted"/>
<gene>
    <name evidence="2" type="ORF">GCM10010185_30420</name>
</gene>
<reference evidence="2" key="2">
    <citation type="submission" date="2020-09" db="EMBL/GenBank/DDBJ databases">
        <authorList>
            <person name="Sun Q."/>
            <person name="Ohkuma M."/>
        </authorList>
    </citation>
    <scope>NUCLEOTIDE SEQUENCE</scope>
    <source>
        <strain evidence="2">JCM 3313</strain>
    </source>
</reference>
<dbReference type="Proteomes" id="UP000639606">
    <property type="component" value="Unassembled WGS sequence"/>
</dbReference>
<feature type="region of interest" description="Disordered" evidence="1">
    <location>
        <begin position="1"/>
        <end position="60"/>
    </location>
</feature>
<accession>A0A918APV0</accession>
<name>A0A918APV0_9PSEU</name>
<keyword evidence="3" id="KW-1185">Reference proteome</keyword>
<evidence type="ECO:0000313" key="3">
    <source>
        <dbReference type="Proteomes" id="UP000639606"/>
    </source>
</evidence>
<reference evidence="2" key="1">
    <citation type="journal article" date="2014" name="Int. J. Syst. Evol. Microbiol.">
        <title>Complete genome sequence of Corynebacterium casei LMG S-19264T (=DSM 44701T), isolated from a smear-ripened cheese.</title>
        <authorList>
            <consortium name="US DOE Joint Genome Institute (JGI-PGF)"/>
            <person name="Walter F."/>
            <person name="Albersmeier A."/>
            <person name="Kalinowski J."/>
            <person name="Ruckert C."/>
        </authorList>
    </citation>
    <scope>NUCLEOTIDE SEQUENCE</scope>
    <source>
        <strain evidence="2">JCM 3313</strain>
    </source>
</reference>
<evidence type="ECO:0000256" key="1">
    <source>
        <dbReference type="SAM" id="MobiDB-lite"/>
    </source>
</evidence>
<dbReference type="AlphaFoldDB" id="A0A918APV0"/>
<sequence length="60" mass="6102">MNHPRRGSADPTLATAEGFLDDREATRRTGQLIAGPAVWPHGGTDAPGSAPVQGGDAGHV</sequence>
<evidence type="ECO:0000313" key="2">
    <source>
        <dbReference type="EMBL" id="GGP55764.1"/>
    </source>
</evidence>
<protein>
    <submittedName>
        <fullName evidence="2">Uncharacterized protein</fullName>
    </submittedName>
</protein>
<dbReference type="EMBL" id="BMRG01000004">
    <property type="protein sequence ID" value="GGP55764.1"/>
    <property type="molecule type" value="Genomic_DNA"/>
</dbReference>
<comment type="caution">
    <text evidence="2">The sequence shown here is derived from an EMBL/GenBank/DDBJ whole genome shotgun (WGS) entry which is preliminary data.</text>
</comment>